<proteinExistence type="predicted"/>
<evidence type="ECO:0000256" key="2">
    <source>
        <dbReference type="SAM" id="Phobius"/>
    </source>
</evidence>
<feature type="transmembrane region" description="Helical" evidence="2">
    <location>
        <begin position="93"/>
        <end position="118"/>
    </location>
</feature>
<dbReference type="EMBL" id="PUHY01000012">
    <property type="protein sequence ID" value="PQO32391.1"/>
    <property type="molecule type" value="Genomic_DNA"/>
</dbReference>
<feature type="region of interest" description="Disordered" evidence="1">
    <location>
        <begin position="61"/>
        <end position="88"/>
    </location>
</feature>
<evidence type="ECO:0000313" key="4">
    <source>
        <dbReference type="Proteomes" id="UP000238322"/>
    </source>
</evidence>
<protein>
    <submittedName>
        <fullName evidence="3">Uncharacterized protein</fullName>
    </submittedName>
</protein>
<keyword evidence="2" id="KW-0472">Membrane</keyword>
<dbReference type="Proteomes" id="UP000238322">
    <property type="component" value="Unassembled WGS sequence"/>
</dbReference>
<comment type="caution">
    <text evidence="3">The sequence shown here is derived from an EMBL/GenBank/DDBJ whole genome shotgun (WGS) entry which is preliminary data.</text>
</comment>
<organism evidence="3 4">
    <name type="scientific">Blastopirellula marina</name>
    <dbReference type="NCBI Taxonomy" id="124"/>
    <lineage>
        <taxon>Bacteria</taxon>
        <taxon>Pseudomonadati</taxon>
        <taxon>Planctomycetota</taxon>
        <taxon>Planctomycetia</taxon>
        <taxon>Pirellulales</taxon>
        <taxon>Pirellulaceae</taxon>
        <taxon>Blastopirellula</taxon>
    </lineage>
</organism>
<evidence type="ECO:0000313" key="3">
    <source>
        <dbReference type="EMBL" id="PQO32391.1"/>
    </source>
</evidence>
<keyword evidence="2" id="KW-1133">Transmembrane helix</keyword>
<keyword evidence="2" id="KW-0812">Transmembrane</keyword>
<name>A0A2S8FJR0_9BACT</name>
<sequence>MEIGMGGEASRLSHCPEATFTSSPSLFLPNAFLGISFALSYSYLDSLPGSPFYVADRAMNDQKERTMSKQQEMDRGYPQSDPAATSPPKNVPWLALVLVSLGLLAVLGVLVPAMAFFAGN</sequence>
<dbReference type="AlphaFoldDB" id="A0A2S8FJR0"/>
<gene>
    <name evidence="3" type="ORF">C5Y83_19390</name>
</gene>
<reference evidence="3 4" key="1">
    <citation type="submission" date="2018-02" db="EMBL/GenBank/DDBJ databases">
        <title>Comparative genomes isolates from brazilian mangrove.</title>
        <authorList>
            <person name="Araujo J.E."/>
            <person name="Taketani R.G."/>
            <person name="Silva M.C.P."/>
            <person name="Loureco M.V."/>
            <person name="Andreote F.D."/>
        </authorList>
    </citation>
    <scope>NUCLEOTIDE SEQUENCE [LARGE SCALE GENOMIC DNA]</scope>
    <source>
        <strain evidence="3 4">Hex-1 MGV</strain>
    </source>
</reference>
<evidence type="ECO:0000256" key="1">
    <source>
        <dbReference type="SAM" id="MobiDB-lite"/>
    </source>
</evidence>
<feature type="compositionally biased region" description="Basic and acidic residues" evidence="1">
    <location>
        <begin position="61"/>
        <end position="75"/>
    </location>
</feature>
<accession>A0A2S8FJR0</accession>